<sequence>MPNYPHLWEPLDLGFTTLKNRVVMGSMHLGLEEAPNGFARMAAFYAERAAGDVGLIVTGGIAPNNAGRHVAHGATMTSAQDARRHQVITKAVHQNDGKIAMQILHFGRYADHQDLVGPSAIQAPINRRVPRALDEPEIEQTIDDFARAAEFAREAGYDGVEIMGSEGYLINSFLAARTNRRTDDWGGDFDRRTRFAIEIMRRTRERVGEDFIVIFRLSVLDLVEGGSTLEENLQLGKELEAAGATIINTGIGWHESRVPTIATSVPRAAFAGATARLKQAVGIPVVASNRINTPEVAEQLLADGVSDLISMARPFLADPAFIIKARAGRPARINTCIGCNQACIDHTLGGEITSCLVNPRACNETLISLSAVRTRKLIGVVGAGPAGMAFALAAAQRGHEVELHDAADTLGGQFDVARRIPGKEEFAETLRHFTTELDTYGVNVKLGRAVTPSDIAGASYDEVVIATGITPRELDLEGSDHPKVVGYLDVLRGTRVPGRSVAIIGAGGIGFDVAEFITQEGPSASLDIEAFNRHWGVDPDYETAGGLTPQTAQPAARTVYLLQRKKTKVGAGLGLTTGWIHRAELAGRGVKMIPDVSYLKVDDDGLHVEIAAEPTVLAVDTVIVCAGQEPNRDLYDALVADGLTPHLIGGAKVAAELDAKRAIRQGVELAAAL</sequence>
<dbReference type="STRING" id="443218.AS9A_2207"/>
<dbReference type="GO" id="GO:0051536">
    <property type="term" value="F:iron-sulfur cluster binding"/>
    <property type="evidence" value="ECO:0007669"/>
    <property type="project" value="UniProtKB-KW"/>
</dbReference>
<dbReference type="eggNOG" id="COG1902">
    <property type="taxonomic scope" value="Bacteria"/>
</dbReference>
<feature type="domain" description="FAD/NAD(P)-binding" evidence="11">
    <location>
        <begin position="380"/>
        <end position="639"/>
    </location>
</feature>
<keyword evidence="13" id="KW-1185">Reference proteome</keyword>
<gene>
    <name evidence="12" type="ordered locus">AS9A_2207</name>
</gene>
<dbReference type="PRINTS" id="PR00368">
    <property type="entry name" value="FADPNR"/>
</dbReference>
<evidence type="ECO:0000313" key="13">
    <source>
        <dbReference type="Proteomes" id="UP000009235"/>
    </source>
</evidence>
<evidence type="ECO:0000256" key="3">
    <source>
        <dbReference type="ARBA" id="ARBA00011048"/>
    </source>
</evidence>
<protein>
    <submittedName>
        <fullName evidence="12">2,4-dienoyl-CoA reductase</fullName>
    </submittedName>
</protein>
<evidence type="ECO:0000259" key="11">
    <source>
        <dbReference type="Pfam" id="PF07992"/>
    </source>
</evidence>
<dbReference type="AlphaFoldDB" id="F6EQH1"/>
<keyword evidence="7" id="KW-0560">Oxidoreductase</keyword>
<evidence type="ECO:0000256" key="5">
    <source>
        <dbReference type="ARBA" id="ARBA00022643"/>
    </source>
</evidence>
<dbReference type="Gene3D" id="3.20.20.70">
    <property type="entry name" value="Aldolase class I"/>
    <property type="match status" value="1"/>
</dbReference>
<keyword evidence="8" id="KW-0408">Iron</keyword>
<keyword evidence="4" id="KW-0285">Flavoprotein</keyword>
<dbReference type="eggNOG" id="COG0446">
    <property type="taxonomic scope" value="Bacteria"/>
</dbReference>
<dbReference type="InterPro" id="IPR051793">
    <property type="entry name" value="NADH:flavin_oxidoreductase"/>
</dbReference>
<dbReference type="SUPFAM" id="SSF51971">
    <property type="entry name" value="Nucleotide-binding domain"/>
    <property type="match status" value="1"/>
</dbReference>
<dbReference type="KEGG" id="asd:AS9A_2207"/>
<comment type="cofactor">
    <cofactor evidence="2">
        <name>[4Fe-4S] cluster</name>
        <dbReference type="ChEBI" id="CHEBI:49883"/>
    </cofactor>
</comment>
<dbReference type="InterPro" id="IPR013785">
    <property type="entry name" value="Aldolase_TIM"/>
</dbReference>
<name>F6EQH1_HOYSD</name>
<comment type="similarity">
    <text evidence="3">In the N-terminal section; belongs to the NADH:flavin oxidoreductase/NADH oxidase family.</text>
</comment>
<dbReference type="PRINTS" id="PR00411">
    <property type="entry name" value="PNDRDTASEI"/>
</dbReference>
<dbReference type="GO" id="GO:0046872">
    <property type="term" value="F:metal ion binding"/>
    <property type="evidence" value="ECO:0007669"/>
    <property type="project" value="UniProtKB-KW"/>
</dbReference>
<dbReference type="GO" id="GO:0010181">
    <property type="term" value="F:FMN binding"/>
    <property type="evidence" value="ECO:0007669"/>
    <property type="project" value="InterPro"/>
</dbReference>
<dbReference type="GO" id="GO:0008670">
    <property type="term" value="F:2,4-dienoyl-CoA reductase (NADPH) activity"/>
    <property type="evidence" value="ECO:0007669"/>
    <property type="project" value="TreeGrafter"/>
</dbReference>
<proteinExistence type="inferred from homology"/>
<dbReference type="Pfam" id="PF00724">
    <property type="entry name" value="Oxidored_FMN"/>
    <property type="match status" value="1"/>
</dbReference>
<feature type="domain" description="NADH:flavin oxidoreductase/NADH oxidase N-terminal" evidence="10">
    <location>
        <begin position="7"/>
        <end position="330"/>
    </location>
</feature>
<evidence type="ECO:0000259" key="10">
    <source>
        <dbReference type="Pfam" id="PF00724"/>
    </source>
</evidence>
<evidence type="ECO:0000256" key="6">
    <source>
        <dbReference type="ARBA" id="ARBA00022723"/>
    </source>
</evidence>
<dbReference type="EMBL" id="CP002786">
    <property type="protein sequence ID" value="AEF40656.1"/>
    <property type="molecule type" value="Genomic_DNA"/>
</dbReference>
<dbReference type="HOGENOM" id="CLU_012153_1_1_11"/>
<evidence type="ECO:0000256" key="4">
    <source>
        <dbReference type="ARBA" id="ARBA00022630"/>
    </source>
</evidence>
<dbReference type="InterPro" id="IPR001155">
    <property type="entry name" value="OxRdtase_FMN_N"/>
</dbReference>
<evidence type="ECO:0000256" key="2">
    <source>
        <dbReference type="ARBA" id="ARBA00001966"/>
    </source>
</evidence>
<dbReference type="InterPro" id="IPR036188">
    <property type="entry name" value="FAD/NAD-bd_sf"/>
</dbReference>
<dbReference type="SUPFAM" id="SSF51905">
    <property type="entry name" value="FAD/NAD(P)-binding domain"/>
    <property type="match status" value="1"/>
</dbReference>
<dbReference type="RefSeq" id="WP_013807005.1">
    <property type="nucleotide sequence ID" value="NC_015564.1"/>
</dbReference>
<dbReference type="Gene3D" id="3.50.50.60">
    <property type="entry name" value="FAD/NAD(P)-binding domain"/>
    <property type="match status" value="1"/>
</dbReference>
<dbReference type="GO" id="GO:0033543">
    <property type="term" value="P:fatty acid beta-oxidation, unsaturated, even number, reductase/isomerase pathway"/>
    <property type="evidence" value="ECO:0007669"/>
    <property type="project" value="TreeGrafter"/>
</dbReference>
<comment type="cofactor">
    <cofactor evidence="1">
        <name>FMN</name>
        <dbReference type="ChEBI" id="CHEBI:58210"/>
    </cofactor>
</comment>
<evidence type="ECO:0000256" key="8">
    <source>
        <dbReference type="ARBA" id="ARBA00023004"/>
    </source>
</evidence>
<organism evidence="12 13">
    <name type="scientific">Hoyosella subflava (strain DSM 45089 / JCM 17490 / NBRC 109087 / DQS3-9A1)</name>
    <name type="common">Amycolicicoccus subflavus</name>
    <dbReference type="NCBI Taxonomy" id="443218"/>
    <lineage>
        <taxon>Bacteria</taxon>
        <taxon>Bacillati</taxon>
        <taxon>Actinomycetota</taxon>
        <taxon>Actinomycetes</taxon>
        <taxon>Mycobacteriales</taxon>
        <taxon>Hoyosellaceae</taxon>
        <taxon>Hoyosella</taxon>
    </lineage>
</organism>
<dbReference type="Gene3D" id="3.40.50.720">
    <property type="entry name" value="NAD(P)-binding Rossmann-like Domain"/>
    <property type="match status" value="1"/>
</dbReference>
<evidence type="ECO:0000256" key="7">
    <source>
        <dbReference type="ARBA" id="ARBA00023002"/>
    </source>
</evidence>
<evidence type="ECO:0000256" key="9">
    <source>
        <dbReference type="ARBA" id="ARBA00023014"/>
    </source>
</evidence>
<accession>F6EQH1</accession>
<keyword evidence="6" id="KW-0479">Metal-binding</keyword>
<dbReference type="Pfam" id="PF07992">
    <property type="entry name" value="Pyr_redox_2"/>
    <property type="match status" value="1"/>
</dbReference>
<dbReference type="InterPro" id="IPR023753">
    <property type="entry name" value="FAD/NAD-binding_dom"/>
</dbReference>
<dbReference type="PANTHER" id="PTHR42917">
    <property type="entry name" value="2,4-DIENOYL-COA REDUCTASE"/>
    <property type="match status" value="1"/>
</dbReference>
<keyword evidence="9" id="KW-0411">Iron-sulfur</keyword>
<dbReference type="Proteomes" id="UP000009235">
    <property type="component" value="Chromosome"/>
</dbReference>
<evidence type="ECO:0000256" key="1">
    <source>
        <dbReference type="ARBA" id="ARBA00001917"/>
    </source>
</evidence>
<keyword evidence="5" id="KW-0288">FMN</keyword>
<dbReference type="SUPFAM" id="SSF51395">
    <property type="entry name" value="FMN-linked oxidoreductases"/>
    <property type="match status" value="1"/>
</dbReference>
<dbReference type="CDD" id="cd02930">
    <property type="entry name" value="DCR_FMN"/>
    <property type="match status" value="1"/>
</dbReference>
<evidence type="ECO:0000313" key="12">
    <source>
        <dbReference type="EMBL" id="AEF40656.1"/>
    </source>
</evidence>
<dbReference type="OrthoDB" id="3169239at2"/>
<reference evidence="12 13" key="1">
    <citation type="journal article" date="2011" name="J. Bacteriol.">
        <title>Complete genome sequence of Amycolicicoccus subflavus DQS3-9A1T, an actinomycete isolated from crude oil-polluted soil.</title>
        <authorList>
            <person name="Cai M."/>
            <person name="Chen W.M."/>
            <person name="Nie Y."/>
            <person name="Chi C.Q."/>
            <person name="Wang Y.N."/>
            <person name="Tang Y.Q."/>
            <person name="Li G.Y."/>
            <person name="Wu X.L."/>
        </authorList>
    </citation>
    <scope>NUCLEOTIDE SEQUENCE [LARGE SCALE GENOMIC DNA]</scope>
    <source>
        <strain evidence="13">DSM 45089 / DQS3-9A1</strain>
    </source>
</reference>
<dbReference type="PANTHER" id="PTHR42917:SF2">
    <property type="entry name" value="2,4-DIENOYL-COA REDUCTASE [(2E)-ENOYL-COA-PRODUCING]"/>
    <property type="match status" value="1"/>
</dbReference>